<dbReference type="AlphaFoldDB" id="A0A7S1C0J0"/>
<reference evidence="2" key="1">
    <citation type="submission" date="2021-01" db="EMBL/GenBank/DDBJ databases">
        <authorList>
            <person name="Corre E."/>
            <person name="Pelletier E."/>
            <person name="Niang G."/>
            <person name="Scheremetjew M."/>
            <person name="Finn R."/>
            <person name="Kale V."/>
            <person name="Holt S."/>
            <person name="Cochrane G."/>
            <person name="Meng A."/>
            <person name="Brown T."/>
            <person name="Cohen L."/>
        </authorList>
    </citation>
    <scope>NUCLEOTIDE SEQUENCE</scope>
    <source>
        <strain evidence="2">308</strain>
    </source>
</reference>
<dbReference type="EMBL" id="HBFR01040567">
    <property type="protein sequence ID" value="CAD8902447.1"/>
    <property type="molecule type" value="Transcribed_RNA"/>
</dbReference>
<feature type="region of interest" description="Disordered" evidence="1">
    <location>
        <begin position="465"/>
        <end position="486"/>
    </location>
</feature>
<protein>
    <submittedName>
        <fullName evidence="2">Uncharacterized protein</fullName>
    </submittedName>
</protein>
<proteinExistence type="predicted"/>
<name>A0A7S1C0J0_9STRA</name>
<sequence>MNSSSSSTSGMVDDEPSTVSPQSLRNDGEASAGADDPTLLDLCARADWPGVLCQVSLPVSPSPRAPKRKRGRIPRHLPAVPSPLALAVRHRAPLAVVRRVYALDPSASLRSDPAASLMNPLSEAISVVRDGEVSVASFLALADGRDHAGEGCLQPDVDGRVPLHHVVRLALSLAGGNEGEVEAEEGTSASEPCGSMRLFLEVLRANPRAASVPSADPFSSKPLALTLQCRTFSPLPDDVATSRCIAVLQAMLESHPDCGRHDVAVVGGGQRTWRYTPLHSVLFHGNTRELRGAVGALLPFGGGQVANDLGERPLHIAAMRMVEPDILTMVANCHSNHKNNNDNDNDNHNDYHNNAIYALDRRGRTPGSYIWIRFLEAYAAITMFPHPPERPLFPVDYTRMRYAMGPEERRRLGTEALRTLSHVNVTRPDVDVLPNLKLTMPGFREFWPRCEVLLRASWEHGRRYRRRKRHTAQNIQQQKDEDSAPPSILHMAAWAASSKAVPHGVLEMVLRMYSHLIKKKIHNDDPDAHDLDEDVEGWLPLHCAAAGSAMSCDSHNRRSEDSPPPRATSSSATAIGEGNDRRQNIRPEEDLRQSSAVRILLARFPEGARVYDDMCRLPLHLALEAEGCAPAPREERNPFAVCEVEDVEDLLAAHPRSIECREGREGLHPFMLAAVGEGVSLQRIYQLLHSCPTLVAGGVENSWPGDCVADDDGHYENDRGTSTTAASLSSSSKGNSPISSYRPLVSLRTPEMVEEGAPTMPMMLDTSSLVLMGTNQSTCTTN</sequence>
<feature type="compositionally biased region" description="Low complexity" evidence="1">
    <location>
        <begin position="721"/>
        <end position="740"/>
    </location>
</feature>
<feature type="region of interest" description="Disordered" evidence="1">
    <location>
        <begin position="714"/>
        <end position="743"/>
    </location>
</feature>
<feature type="compositionally biased region" description="Basic and acidic residues" evidence="1">
    <location>
        <begin position="554"/>
        <end position="563"/>
    </location>
</feature>
<evidence type="ECO:0000313" key="2">
    <source>
        <dbReference type="EMBL" id="CAD8902447.1"/>
    </source>
</evidence>
<organism evidence="2">
    <name type="scientific">Corethron hystrix</name>
    <dbReference type="NCBI Taxonomy" id="216773"/>
    <lineage>
        <taxon>Eukaryota</taxon>
        <taxon>Sar</taxon>
        <taxon>Stramenopiles</taxon>
        <taxon>Ochrophyta</taxon>
        <taxon>Bacillariophyta</taxon>
        <taxon>Coscinodiscophyceae</taxon>
        <taxon>Corethrophycidae</taxon>
        <taxon>Corethrales</taxon>
        <taxon>Corethraceae</taxon>
        <taxon>Corethron</taxon>
    </lineage>
</organism>
<feature type="region of interest" description="Disordered" evidence="1">
    <location>
        <begin position="550"/>
        <end position="589"/>
    </location>
</feature>
<feature type="region of interest" description="Disordered" evidence="1">
    <location>
        <begin position="1"/>
        <end position="34"/>
    </location>
</feature>
<evidence type="ECO:0000256" key="1">
    <source>
        <dbReference type="SAM" id="MobiDB-lite"/>
    </source>
</evidence>
<feature type="compositionally biased region" description="Basic and acidic residues" evidence="1">
    <location>
        <begin position="578"/>
        <end position="589"/>
    </location>
</feature>
<feature type="region of interest" description="Disordered" evidence="1">
    <location>
        <begin position="57"/>
        <end position="76"/>
    </location>
</feature>
<gene>
    <name evidence="2" type="ORF">CHYS00102_LOCUS29666</name>
</gene>
<accession>A0A7S1C0J0</accession>
<feature type="compositionally biased region" description="Basic residues" evidence="1">
    <location>
        <begin position="65"/>
        <end position="75"/>
    </location>
</feature>